<dbReference type="InterPro" id="IPR014162">
    <property type="entry name" value="CpoB_C"/>
</dbReference>
<comment type="subcellular location">
    <subcellularLocation>
        <location evidence="1">Periplasm</location>
    </subcellularLocation>
</comment>
<accession>A0A291M1G7</accession>
<evidence type="ECO:0000313" key="3">
    <source>
        <dbReference type="Proteomes" id="UP000219050"/>
    </source>
</evidence>
<reference evidence="2 3" key="1">
    <citation type="submission" date="2017-05" db="EMBL/GenBank/DDBJ databases">
        <title>Comparative genomic and metabolic analysis of manganese-oxidizing mechanisms in Celeribater manganoxidans DY25T: its adaption to the environment of polymetallic nodule.</title>
        <authorList>
            <person name="Wang X."/>
        </authorList>
    </citation>
    <scope>NUCLEOTIDE SEQUENCE [LARGE SCALE GENOMIC DNA]</scope>
    <source>
        <strain evidence="2 3">DY25</strain>
    </source>
</reference>
<keyword evidence="1" id="KW-0574">Periplasm</keyword>
<protein>
    <recommendedName>
        <fullName evidence="1">Cell division coordinator CpoB</fullName>
    </recommendedName>
</protein>
<dbReference type="AlphaFoldDB" id="A0A291M1G7"/>
<dbReference type="KEGG" id="cmag:CBW24_12245"/>
<dbReference type="EMBL" id="CP021404">
    <property type="protein sequence ID" value="ATI42697.1"/>
    <property type="molecule type" value="Genomic_DNA"/>
</dbReference>
<dbReference type="RefSeq" id="WP_097373762.1">
    <property type="nucleotide sequence ID" value="NZ_CP021404.1"/>
</dbReference>
<name>A0A291M1G7_9RHOB</name>
<dbReference type="InterPro" id="IPR034706">
    <property type="entry name" value="CpoB"/>
</dbReference>
<dbReference type="Gene3D" id="1.25.40.10">
    <property type="entry name" value="Tetratricopeptide repeat domain"/>
    <property type="match status" value="1"/>
</dbReference>
<gene>
    <name evidence="1" type="primary">cpoB</name>
    <name evidence="2" type="ORF">CBW24_12245</name>
</gene>
<feature type="signal peptide" evidence="1">
    <location>
        <begin position="1"/>
        <end position="20"/>
    </location>
</feature>
<dbReference type="Proteomes" id="UP000219050">
    <property type="component" value="Chromosome"/>
</dbReference>
<dbReference type="GO" id="GO:0043093">
    <property type="term" value="P:FtsZ-dependent cytokinesis"/>
    <property type="evidence" value="ECO:0007669"/>
    <property type="project" value="UniProtKB-UniRule"/>
</dbReference>
<comment type="function">
    <text evidence="1">Mediates coordination of peptidoglycan synthesis and outer membrane constriction during cell division.</text>
</comment>
<dbReference type="InterPro" id="IPR019734">
    <property type="entry name" value="TPR_rpt"/>
</dbReference>
<comment type="similarity">
    <text evidence="1">Belongs to the CpoB family.</text>
</comment>
<evidence type="ECO:0000313" key="2">
    <source>
        <dbReference type="EMBL" id="ATI42697.1"/>
    </source>
</evidence>
<dbReference type="HAMAP" id="MF_02066">
    <property type="entry name" value="CpoB"/>
    <property type="match status" value="1"/>
</dbReference>
<dbReference type="InterPro" id="IPR011990">
    <property type="entry name" value="TPR-like_helical_dom_sf"/>
</dbReference>
<dbReference type="GO" id="GO:0030288">
    <property type="term" value="C:outer membrane-bounded periplasmic space"/>
    <property type="evidence" value="ECO:0007669"/>
    <property type="project" value="UniProtKB-UniRule"/>
</dbReference>
<dbReference type="NCBIfam" id="TIGR02795">
    <property type="entry name" value="tol_pal_ybgF"/>
    <property type="match status" value="1"/>
</dbReference>
<organism evidence="2 3">
    <name type="scientific">Pacificitalea manganoxidans</name>
    <dbReference type="NCBI Taxonomy" id="1411902"/>
    <lineage>
        <taxon>Bacteria</taxon>
        <taxon>Pseudomonadati</taxon>
        <taxon>Pseudomonadota</taxon>
        <taxon>Alphaproteobacteria</taxon>
        <taxon>Rhodobacterales</taxon>
        <taxon>Paracoccaceae</taxon>
        <taxon>Pacificitalea</taxon>
    </lineage>
</organism>
<sequence precursor="true">MRHLLAVLTLATLGLSGPLAAPVAAQANTETLADIRQELSVLYVEVQRLKRELVTTGAPGGAVAGGSALERLDNIESELQRLTSQTEELQHRINVVVTDGTNRVGDLEFRLCELEQDCDLGSLGQTATLGGGEMPAVRGGGTSGSFGGGTGGGAGGGLINDGVANLPAPGNGGAGASAGNAPQLAMSEQADFDRAKAALDSGSFRSAADEFATFAETYPGGPLTGPAHFWRGEALTALGDTAPAARAYLESFSGDPEGGKAPNALYMLGVSLGQLGQTNEACVTLGEVQARFPQSDVAFDAGQSRRNLGCN</sequence>
<dbReference type="SUPFAM" id="SSF48452">
    <property type="entry name" value="TPR-like"/>
    <property type="match status" value="1"/>
</dbReference>
<feature type="chain" id="PRO_5013409456" description="Cell division coordinator CpoB" evidence="1">
    <location>
        <begin position="21"/>
        <end position="311"/>
    </location>
</feature>
<keyword evidence="1" id="KW-0175">Coiled coil</keyword>
<dbReference type="Pfam" id="PF13174">
    <property type="entry name" value="TPR_6"/>
    <property type="match status" value="1"/>
</dbReference>
<proteinExistence type="inferred from homology"/>
<keyword evidence="1" id="KW-0132">Cell division</keyword>
<keyword evidence="3" id="KW-1185">Reference proteome</keyword>
<keyword evidence="1" id="KW-0732">Signal</keyword>
<feature type="coiled-coil region" evidence="1">
    <location>
        <begin position="32"/>
        <end position="92"/>
    </location>
</feature>
<evidence type="ECO:0000256" key="1">
    <source>
        <dbReference type="HAMAP-Rule" id="MF_02066"/>
    </source>
</evidence>
<keyword evidence="1" id="KW-0131">Cell cycle</keyword>
<dbReference type="OrthoDB" id="9763909at2"/>